<evidence type="ECO:0000313" key="1">
    <source>
        <dbReference type="EMBL" id="OMO89627.1"/>
    </source>
</evidence>
<gene>
    <name evidence="1" type="ORF">COLO4_19661</name>
</gene>
<accession>A0A1R3J470</accession>
<dbReference type="Proteomes" id="UP000187203">
    <property type="component" value="Unassembled WGS sequence"/>
</dbReference>
<organism evidence="1 2">
    <name type="scientific">Corchorus olitorius</name>
    <dbReference type="NCBI Taxonomy" id="93759"/>
    <lineage>
        <taxon>Eukaryota</taxon>
        <taxon>Viridiplantae</taxon>
        <taxon>Streptophyta</taxon>
        <taxon>Embryophyta</taxon>
        <taxon>Tracheophyta</taxon>
        <taxon>Spermatophyta</taxon>
        <taxon>Magnoliopsida</taxon>
        <taxon>eudicotyledons</taxon>
        <taxon>Gunneridae</taxon>
        <taxon>Pentapetalae</taxon>
        <taxon>rosids</taxon>
        <taxon>malvids</taxon>
        <taxon>Malvales</taxon>
        <taxon>Malvaceae</taxon>
        <taxon>Grewioideae</taxon>
        <taxon>Apeibeae</taxon>
        <taxon>Corchorus</taxon>
    </lineage>
</organism>
<dbReference type="EMBL" id="AWUE01016711">
    <property type="protein sequence ID" value="OMO89627.1"/>
    <property type="molecule type" value="Genomic_DNA"/>
</dbReference>
<name>A0A1R3J470_9ROSI</name>
<comment type="caution">
    <text evidence="1">The sequence shown here is derived from an EMBL/GenBank/DDBJ whole genome shotgun (WGS) entry which is preliminary data.</text>
</comment>
<proteinExistence type="predicted"/>
<protein>
    <submittedName>
        <fullName evidence="1">Uncharacterized protein</fullName>
    </submittedName>
</protein>
<dbReference type="AlphaFoldDB" id="A0A1R3J470"/>
<evidence type="ECO:0000313" key="2">
    <source>
        <dbReference type="Proteomes" id="UP000187203"/>
    </source>
</evidence>
<keyword evidence="2" id="KW-1185">Reference proteome</keyword>
<sequence length="55" mass="6021">MELEDSSPPRRCHLEAEIVSKTSGINTVCSLSLLCLLLVCWCAEVDNKGPRSNDS</sequence>
<reference evidence="2" key="1">
    <citation type="submission" date="2013-09" db="EMBL/GenBank/DDBJ databases">
        <title>Corchorus olitorius genome sequencing.</title>
        <authorList>
            <person name="Alam M."/>
            <person name="Haque M.S."/>
            <person name="Islam M.S."/>
            <person name="Emdad E.M."/>
            <person name="Islam M.M."/>
            <person name="Ahmed B."/>
            <person name="Halim A."/>
            <person name="Hossen Q.M.M."/>
            <person name="Hossain M.Z."/>
            <person name="Ahmed R."/>
            <person name="Khan M.M."/>
            <person name="Islam R."/>
            <person name="Rashid M.M."/>
            <person name="Khan S.A."/>
            <person name="Rahman M.S."/>
            <person name="Alam M."/>
            <person name="Yahiya A.S."/>
            <person name="Khan M.S."/>
            <person name="Azam M.S."/>
            <person name="Haque T."/>
            <person name="Lashkar M.Z.H."/>
            <person name="Akhand A.I."/>
            <person name="Morshed G."/>
            <person name="Roy S."/>
            <person name="Uddin K.S."/>
            <person name="Rabeya T."/>
            <person name="Hossain A.S."/>
            <person name="Chowdhury A."/>
            <person name="Snigdha A.R."/>
            <person name="Mortoza M.S."/>
            <person name="Matin S.A."/>
            <person name="Hoque S.M.E."/>
            <person name="Islam M.K."/>
            <person name="Roy D.K."/>
            <person name="Haider R."/>
            <person name="Moosa M.M."/>
            <person name="Elias S.M."/>
            <person name="Hasan A.M."/>
            <person name="Jahan S."/>
            <person name="Shafiuddin M."/>
            <person name="Mahmood N."/>
            <person name="Shommy N.S."/>
        </authorList>
    </citation>
    <scope>NUCLEOTIDE SEQUENCE [LARGE SCALE GENOMIC DNA]</scope>
    <source>
        <strain evidence="2">cv. O-4</strain>
    </source>
</reference>